<protein>
    <submittedName>
        <fullName evidence="1">Uncharacterized protein</fullName>
    </submittedName>
</protein>
<dbReference type="EMBL" id="BMMS01000005">
    <property type="protein sequence ID" value="GGO84030.1"/>
    <property type="molecule type" value="Genomic_DNA"/>
</dbReference>
<name>A0A918DVD3_9ACTN</name>
<proteinExistence type="predicted"/>
<gene>
    <name evidence="1" type="ORF">GCM10012280_14560</name>
</gene>
<reference evidence="1" key="1">
    <citation type="journal article" date="2014" name="Int. J. Syst. Evol. Microbiol.">
        <title>Complete genome sequence of Corynebacterium casei LMG S-19264T (=DSM 44701T), isolated from a smear-ripened cheese.</title>
        <authorList>
            <consortium name="US DOE Joint Genome Institute (JGI-PGF)"/>
            <person name="Walter F."/>
            <person name="Albersmeier A."/>
            <person name="Kalinowski J."/>
            <person name="Ruckert C."/>
        </authorList>
    </citation>
    <scope>NUCLEOTIDE SEQUENCE</scope>
    <source>
        <strain evidence="1">CGMCC 4.7201</strain>
    </source>
</reference>
<evidence type="ECO:0000313" key="1">
    <source>
        <dbReference type="EMBL" id="GGO84030.1"/>
    </source>
</evidence>
<sequence>MRVWTSCLPGKDNIGSAVREPRVRECDPDYIRPRSEAWRDRLRLRTEVLRAGTGRPRRSIELGARRVPSGFDGLDGARRRSAGSKGSAALAVRSVGAPGGLSGAGR</sequence>
<keyword evidence="2" id="KW-1185">Reference proteome</keyword>
<comment type="caution">
    <text evidence="1">The sequence shown here is derived from an EMBL/GenBank/DDBJ whole genome shotgun (WGS) entry which is preliminary data.</text>
</comment>
<dbReference type="Proteomes" id="UP000641932">
    <property type="component" value="Unassembled WGS sequence"/>
</dbReference>
<dbReference type="AlphaFoldDB" id="A0A918DVD3"/>
<organism evidence="1 2">
    <name type="scientific">Wenjunlia tyrosinilytica</name>
    <dbReference type="NCBI Taxonomy" id="1544741"/>
    <lineage>
        <taxon>Bacteria</taxon>
        <taxon>Bacillati</taxon>
        <taxon>Actinomycetota</taxon>
        <taxon>Actinomycetes</taxon>
        <taxon>Kitasatosporales</taxon>
        <taxon>Streptomycetaceae</taxon>
        <taxon>Wenjunlia</taxon>
    </lineage>
</organism>
<accession>A0A918DVD3</accession>
<reference evidence="1" key="2">
    <citation type="submission" date="2020-09" db="EMBL/GenBank/DDBJ databases">
        <authorList>
            <person name="Sun Q."/>
            <person name="Zhou Y."/>
        </authorList>
    </citation>
    <scope>NUCLEOTIDE SEQUENCE</scope>
    <source>
        <strain evidence="1">CGMCC 4.7201</strain>
    </source>
</reference>
<evidence type="ECO:0000313" key="2">
    <source>
        <dbReference type="Proteomes" id="UP000641932"/>
    </source>
</evidence>